<dbReference type="PANTHER" id="PTHR22916">
    <property type="entry name" value="GLYCOSYLTRANSFERASE"/>
    <property type="match status" value="1"/>
</dbReference>
<dbReference type="AlphaFoldDB" id="J1Y8X3"/>
<feature type="domain" description="Glycosyltransferase 2-like" evidence="1">
    <location>
        <begin position="5"/>
        <end position="110"/>
    </location>
</feature>
<evidence type="ECO:0000259" key="1">
    <source>
        <dbReference type="Pfam" id="PF00535"/>
    </source>
</evidence>
<accession>J1Y8X3</accession>
<dbReference type="RefSeq" id="WP_008610072.1">
    <property type="nucleotide sequence ID" value="NZ_ALAB01000039.1"/>
</dbReference>
<organism evidence="2 3">
    <name type="scientific">Alishewanella aestuarii B11</name>
    <dbReference type="NCBI Taxonomy" id="1197174"/>
    <lineage>
        <taxon>Bacteria</taxon>
        <taxon>Pseudomonadati</taxon>
        <taxon>Pseudomonadota</taxon>
        <taxon>Gammaproteobacteria</taxon>
        <taxon>Alteromonadales</taxon>
        <taxon>Alteromonadaceae</taxon>
        <taxon>Alishewanella</taxon>
    </lineage>
</organism>
<dbReference type="Gene3D" id="3.90.550.10">
    <property type="entry name" value="Spore Coat Polysaccharide Biosynthesis Protein SpsA, Chain A"/>
    <property type="match status" value="1"/>
</dbReference>
<protein>
    <recommendedName>
        <fullName evidence="1">Glycosyltransferase 2-like domain-containing protein</fullName>
    </recommendedName>
</protein>
<dbReference type="PATRIC" id="fig|1197174.4.peg.2971"/>
<dbReference type="GO" id="GO:0016758">
    <property type="term" value="F:hexosyltransferase activity"/>
    <property type="evidence" value="ECO:0007669"/>
    <property type="project" value="UniProtKB-ARBA"/>
</dbReference>
<dbReference type="Pfam" id="PF00535">
    <property type="entry name" value="Glycos_transf_2"/>
    <property type="match status" value="1"/>
</dbReference>
<evidence type="ECO:0000313" key="2">
    <source>
        <dbReference type="EMBL" id="EJI84205.1"/>
    </source>
</evidence>
<dbReference type="EMBL" id="ALAB01000039">
    <property type="protein sequence ID" value="EJI84205.1"/>
    <property type="molecule type" value="Genomic_DNA"/>
</dbReference>
<reference evidence="2 3" key="1">
    <citation type="journal article" date="2012" name="J. Bacteriol.">
        <title>Genome Sequence of Pectin-Degrading Alishewanella aestuarii Strain B11T, Isolated from Tidal Flat Sediment.</title>
        <authorList>
            <person name="Jung J."/>
            <person name="Choi S."/>
            <person name="Chun J."/>
            <person name="Park W."/>
        </authorList>
    </citation>
    <scope>NUCLEOTIDE SEQUENCE [LARGE SCALE GENOMIC DNA]</scope>
    <source>
        <strain evidence="2 3">B11</strain>
    </source>
</reference>
<keyword evidence="3" id="KW-1185">Reference proteome</keyword>
<gene>
    <name evidence="2" type="ORF">AEST_30390</name>
</gene>
<evidence type="ECO:0000313" key="3">
    <source>
        <dbReference type="Proteomes" id="UP000012043"/>
    </source>
</evidence>
<sequence>MTFLSIIIPLYNTEQYIAETLESVVTQKVNDIEVIVVDDASTDKGADVVRNYCIKYDWIRLVNNERSKGVSGARNTGINYANGAYITFLDSDDILLPNTLEKRIKLVKMHPEFKNFCWDYTTFEDGKPLDTKGKILGNVKINKALQSYKHSESVYIIENPVSFYLDFTCLMLTGTLIVQSKHVKRIGFFDESLTHCEDTDFWFKLSIDQKLLFSKDVSIGYRSRSGSASKDQEKIMLGIVQLRDRLLSNTDFHIYRKKIIDRRLRDVCQAGYVLRKNGSNKALFKITLQQITTGRVNIRLFKNLISILFGKK</sequence>
<dbReference type="SUPFAM" id="SSF53448">
    <property type="entry name" value="Nucleotide-diphospho-sugar transferases"/>
    <property type="match status" value="1"/>
</dbReference>
<dbReference type="InterPro" id="IPR001173">
    <property type="entry name" value="Glyco_trans_2-like"/>
</dbReference>
<proteinExistence type="predicted"/>
<dbReference type="Proteomes" id="UP000012043">
    <property type="component" value="Unassembled WGS sequence"/>
</dbReference>
<comment type="caution">
    <text evidence="2">The sequence shown here is derived from an EMBL/GenBank/DDBJ whole genome shotgun (WGS) entry which is preliminary data.</text>
</comment>
<dbReference type="CDD" id="cd00761">
    <property type="entry name" value="Glyco_tranf_GTA_type"/>
    <property type="match status" value="1"/>
</dbReference>
<name>J1Y8X3_9ALTE</name>
<dbReference type="InterPro" id="IPR029044">
    <property type="entry name" value="Nucleotide-diphossugar_trans"/>
</dbReference>